<keyword evidence="1" id="KW-0175">Coiled coil</keyword>
<sequence>MKNLLEIHILQNFAPANLNRDDTGAPKDTMFGEFLRGRVSSQSWKRSVRKYISEFQLLSKEELATRTKRLSKIVEDCLVDNYSFKREEAIPMGQLAINCILKSDPKKPHLSKTLVFISQNEGREFARICNENKDQLTEFASETKLKAMNEIQEVEERIEDIKKESENAEDEKEKEKLKKDLKELQEELKKKKKDAGKTEVPAEIKKEFSKVIGSARRSVDIALFGRMLAELKPENADRDNAACQVSHAISTNAIKREFDFFTAVDELNQDDSGAGMMGTVEFNSSCYYRYSSLDIDKLFYNLNHEKDDDLPIRGIEAFLKAFVKSKPTGKQNTFAAHNDPDYVVFTVRQNADPRNLANAFEKPIGKNDLTDKSLTEVSINRFETKWEKLDKAYGQAGKTFILNLADDTKSKVGTSVDSLDHLIQQTIAEVKKNIRG</sequence>
<dbReference type="RefSeq" id="WP_003000772.1">
    <property type="nucleotide sequence ID" value="NZ_AOHC02000026.1"/>
</dbReference>
<organism evidence="2 3">
    <name type="scientific">Leptospira weilii serovar Ranarum str. ICFT</name>
    <dbReference type="NCBI Taxonomy" id="1218598"/>
    <lineage>
        <taxon>Bacteria</taxon>
        <taxon>Pseudomonadati</taxon>
        <taxon>Spirochaetota</taxon>
        <taxon>Spirochaetia</taxon>
        <taxon>Leptospirales</taxon>
        <taxon>Leptospiraceae</taxon>
        <taxon>Leptospira</taxon>
    </lineage>
</organism>
<evidence type="ECO:0000313" key="3">
    <source>
        <dbReference type="Proteomes" id="UP000012313"/>
    </source>
</evidence>
<reference evidence="2" key="1">
    <citation type="submission" date="2013-03" db="EMBL/GenBank/DDBJ databases">
        <authorList>
            <person name="Harkins D.M."/>
            <person name="Durkin A.S."/>
            <person name="Brinkac L.M."/>
            <person name="Haft D.H."/>
            <person name="Selengut J.D."/>
            <person name="Sanka R."/>
            <person name="DePew J."/>
            <person name="Purushe J."/>
            <person name="Hartskeerl R.A."/>
            <person name="Ahmed A."/>
            <person name="van der Linden H."/>
            <person name="Goris M.G.A."/>
            <person name="Vinetz J.M."/>
            <person name="Sutton G.G."/>
            <person name="Nierman W.C."/>
            <person name="Fouts D.E."/>
        </authorList>
    </citation>
    <scope>NUCLEOTIDE SEQUENCE [LARGE SCALE GENOMIC DNA]</scope>
    <source>
        <strain evidence="2">ICFT</strain>
    </source>
</reference>
<feature type="coiled-coil region" evidence="1">
    <location>
        <begin position="144"/>
        <end position="198"/>
    </location>
</feature>
<evidence type="ECO:0000256" key="1">
    <source>
        <dbReference type="SAM" id="Coils"/>
    </source>
</evidence>
<gene>
    <name evidence="2" type="ORF">LEP1GSC060_1781</name>
</gene>
<accession>N1WL78</accession>
<dbReference type="STRING" id="1218598.LEP1GSC060_1781"/>
<comment type="caution">
    <text evidence="2">The sequence shown here is derived from an EMBL/GenBank/DDBJ whole genome shotgun (WGS) entry which is preliminary data.</text>
</comment>
<dbReference type="Pfam" id="PF09344">
    <property type="entry name" value="Cas_CT1975"/>
    <property type="match status" value="1"/>
</dbReference>
<proteinExistence type="predicted"/>
<dbReference type="Proteomes" id="UP000012313">
    <property type="component" value="Unassembled WGS sequence"/>
</dbReference>
<dbReference type="InterPro" id="IPR010148">
    <property type="entry name" value="CRISPR-assoc_prot_CT1975"/>
</dbReference>
<dbReference type="OrthoDB" id="6063at2"/>
<dbReference type="EMBL" id="AOHC02000026">
    <property type="protein sequence ID" value="EMY77977.1"/>
    <property type="molecule type" value="Genomic_DNA"/>
</dbReference>
<name>N1WL78_9LEPT</name>
<evidence type="ECO:0000313" key="2">
    <source>
        <dbReference type="EMBL" id="EMY77977.1"/>
    </source>
</evidence>
<dbReference type="NCBIfam" id="TIGR01869">
    <property type="entry name" value="casC_Cse4"/>
    <property type="match status" value="1"/>
</dbReference>
<dbReference type="AlphaFoldDB" id="N1WL78"/>
<protein>
    <submittedName>
        <fullName evidence="2">CRISPR-associated protein Cas7/Cse4/CasC, subtype TIGR01869</fullName>
    </submittedName>
</protein>
<keyword evidence="3" id="KW-1185">Reference proteome</keyword>